<evidence type="ECO:0000256" key="5">
    <source>
        <dbReference type="ARBA" id="ARBA00023274"/>
    </source>
</evidence>
<dbReference type="Pfam" id="PF03948">
    <property type="entry name" value="Ribosomal_L9_C"/>
    <property type="match status" value="1"/>
</dbReference>
<keyword evidence="4 7" id="KW-0689">Ribosomal protein</keyword>
<dbReference type="HAMAP" id="MF_00503">
    <property type="entry name" value="Ribosomal_bL9"/>
    <property type="match status" value="1"/>
</dbReference>
<feature type="compositionally biased region" description="Basic and acidic residues" evidence="9">
    <location>
        <begin position="151"/>
        <end position="166"/>
    </location>
</feature>
<dbReference type="InterPro" id="IPR020070">
    <property type="entry name" value="Ribosomal_bL9_N"/>
</dbReference>
<keyword evidence="5 7" id="KW-0687">Ribonucleoprotein</keyword>
<evidence type="ECO:0000256" key="9">
    <source>
        <dbReference type="SAM" id="MobiDB-lite"/>
    </source>
</evidence>
<evidence type="ECO:0000256" key="1">
    <source>
        <dbReference type="ARBA" id="ARBA00010605"/>
    </source>
</evidence>
<comment type="caution">
    <text evidence="11">The sequence shown here is derived from an EMBL/GenBank/DDBJ whole genome shotgun (WGS) entry which is preliminary data.</text>
</comment>
<dbReference type="InterPro" id="IPR020069">
    <property type="entry name" value="Ribosomal_bL9_C"/>
</dbReference>
<feature type="domain" description="Ribosomal protein L9" evidence="10">
    <location>
        <begin position="13"/>
        <end position="40"/>
    </location>
</feature>
<feature type="coiled-coil region" evidence="8">
    <location>
        <begin position="37"/>
        <end position="71"/>
    </location>
</feature>
<dbReference type="InterPro" id="IPR036935">
    <property type="entry name" value="Ribosomal_bL9_N_sf"/>
</dbReference>
<keyword evidence="8" id="KW-0175">Coiled coil</keyword>
<feature type="region of interest" description="Disordered" evidence="9">
    <location>
        <begin position="151"/>
        <end position="204"/>
    </location>
</feature>
<dbReference type="PANTHER" id="PTHR21368">
    <property type="entry name" value="50S RIBOSOMAL PROTEIN L9"/>
    <property type="match status" value="1"/>
</dbReference>
<evidence type="ECO:0000256" key="4">
    <source>
        <dbReference type="ARBA" id="ARBA00022980"/>
    </source>
</evidence>
<dbReference type="NCBIfam" id="TIGR00158">
    <property type="entry name" value="L9"/>
    <property type="match status" value="1"/>
</dbReference>
<gene>
    <name evidence="7" type="primary">rplI</name>
    <name evidence="11" type="ORF">J2R99_002441</name>
</gene>
<reference evidence="11 12" key="1">
    <citation type="submission" date="2023-07" db="EMBL/GenBank/DDBJ databases">
        <title>Genomic Encyclopedia of Type Strains, Phase IV (KMG-IV): sequencing the most valuable type-strain genomes for metagenomic binning, comparative biology and taxonomic classification.</title>
        <authorList>
            <person name="Goeker M."/>
        </authorList>
    </citation>
    <scope>NUCLEOTIDE SEQUENCE [LARGE SCALE GENOMIC DNA]</scope>
    <source>
        <strain evidence="11 12">DSM 11549</strain>
    </source>
</reference>
<dbReference type="InterPro" id="IPR020594">
    <property type="entry name" value="Ribosomal_bL9_bac/chp"/>
</dbReference>
<dbReference type="Gene3D" id="3.10.430.100">
    <property type="entry name" value="Ribosomal protein L9, C-terminal domain"/>
    <property type="match status" value="1"/>
</dbReference>
<dbReference type="EMBL" id="JAUSUK010000002">
    <property type="protein sequence ID" value="MDQ0326572.1"/>
    <property type="molecule type" value="Genomic_DNA"/>
</dbReference>
<sequence length="204" mass="22744">MQVILLERVAKLGQMGDEVRVRDGYARNFLLPKGKALRATEANKARFEREKTQLEARNLEAKKEADAVAEKLAGKTFSVIRSAGETGQLYGSVSTRDIADILGEDGFTVGRSQVWLDRPIKTLGLHPILISLHPEVEAPITLNVARNADEAERQARGENLSGRDRFDDEETEDTEAAALEEVFENPEDLQLEPTEVDAEDEERE</sequence>
<keyword evidence="12" id="KW-1185">Reference proteome</keyword>
<accession>A0ABU0CBY9</accession>
<evidence type="ECO:0000256" key="2">
    <source>
        <dbReference type="ARBA" id="ARBA00022730"/>
    </source>
</evidence>
<dbReference type="InterPro" id="IPR000244">
    <property type="entry name" value="Ribosomal_bL9"/>
</dbReference>
<dbReference type="GO" id="GO:0005840">
    <property type="term" value="C:ribosome"/>
    <property type="evidence" value="ECO:0007669"/>
    <property type="project" value="UniProtKB-KW"/>
</dbReference>
<dbReference type="SUPFAM" id="SSF55653">
    <property type="entry name" value="Ribosomal protein L9 C-domain"/>
    <property type="match status" value="1"/>
</dbReference>
<dbReference type="InterPro" id="IPR009027">
    <property type="entry name" value="Ribosomal_bL9/RNase_H1_N"/>
</dbReference>
<dbReference type="SUPFAM" id="SSF55658">
    <property type="entry name" value="L9 N-domain-like"/>
    <property type="match status" value="1"/>
</dbReference>
<dbReference type="Pfam" id="PF01281">
    <property type="entry name" value="Ribosomal_L9_N"/>
    <property type="match status" value="1"/>
</dbReference>
<evidence type="ECO:0000313" key="11">
    <source>
        <dbReference type="EMBL" id="MDQ0326572.1"/>
    </source>
</evidence>
<evidence type="ECO:0000256" key="8">
    <source>
        <dbReference type="SAM" id="Coils"/>
    </source>
</evidence>
<dbReference type="Proteomes" id="UP001230253">
    <property type="component" value="Unassembled WGS sequence"/>
</dbReference>
<comment type="function">
    <text evidence="7">Binds to the 23S rRNA.</text>
</comment>
<dbReference type="RefSeq" id="WP_307154737.1">
    <property type="nucleotide sequence ID" value="NZ_JAUSUK010000002.1"/>
</dbReference>
<name>A0ABU0CBY9_9BRAD</name>
<keyword evidence="2 7" id="KW-0699">rRNA-binding</keyword>
<evidence type="ECO:0000259" key="10">
    <source>
        <dbReference type="PROSITE" id="PS00651"/>
    </source>
</evidence>
<evidence type="ECO:0000313" key="12">
    <source>
        <dbReference type="Proteomes" id="UP001230253"/>
    </source>
</evidence>
<dbReference type="Gene3D" id="3.40.5.10">
    <property type="entry name" value="Ribosomal protein L9, N-terminal domain"/>
    <property type="match status" value="1"/>
</dbReference>
<dbReference type="PROSITE" id="PS00651">
    <property type="entry name" value="RIBOSOMAL_L9"/>
    <property type="match status" value="1"/>
</dbReference>
<comment type="similarity">
    <text evidence="1 7">Belongs to the bacterial ribosomal protein bL9 family.</text>
</comment>
<evidence type="ECO:0000256" key="7">
    <source>
        <dbReference type="HAMAP-Rule" id="MF_00503"/>
    </source>
</evidence>
<dbReference type="InterPro" id="IPR036791">
    <property type="entry name" value="Ribosomal_bL9_C_sf"/>
</dbReference>
<keyword evidence="3 7" id="KW-0694">RNA-binding</keyword>
<proteinExistence type="inferred from homology"/>
<protein>
    <recommendedName>
        <fullName evidence="6 7">Large ribosomal subunit protein bL9</fullName>
    </recommendedName>
</protein>
<organism evidence="11 12">
    <name type="scientific">Rhodopseudomonas julia</name>
    <dbReference type="NCBI Taxonomy" id="200617"/>
    <lineage>
        <taxon>Bacteria</taxon>
        <taxon>Pseudomonadati</taxon>
        <taxon>Pseudomonadota</taxon>
        <taxon>Alphaproteobacteria</taxon>
        <taxon>Hyphomicrobiales</taxon>
        <taxon>Nitrobacteraceae</taxon>
        <taxon>Rhodopseudomonas</taxon>
    </lineage>
</organism>
<evidence type="ECO:0000256" key="3">
    <source>
        <dbReference type="ARBA" id="ARBA00022884"/>
    </source>
</evidence>
<feature type="compositionally biased region" description="Acidic residues" evidence="9">
    <location>
        <begin position="181"/>
        <end position="204"/>
    </location>
</feature>
<evidence type="ECO:0000256" key="6">
    <source>
        <dbReference type="ARBA" id="ARBA00035292"/>
    </source>
</evidence>